<feature type="compositionally biased region" description="Polar residues" evidence="1">
    <location>
        <begin position="41"/>
        <end position="51"/>
    </location>
</feature>
<feature type="compositionally biased region" description="Basic and acidic residues" evidence="1">
    <location>
        <begin position="52"/>
        <end position="61"/>
    </location>
</feature>
<dbReference type="Proteomes" id="UP001220670">
    <property type="component" value="Unassembled WGS sequence"/>
</dbReference>
<accession>A0AAJ1M887</accession>
<protein>
    <submittedName>
        <fullName evidence="2">Uncharacterized protein</fullName>
    </submittedName>
</protein>
<dbReference type="AlphaFoldDB" id="A0AAJ1M887"/>
<dbReference type="EMBL" id="JAQONE010000003">
    <property type="protein sequence ID" value="MDC2828942.1"/>
    <property type="molecule type" value="Genomic_DNA"/>
</dbReference>
<evidence type="ECO:0000256" key="1">
    <source>
        <dbReference type="SAM" id="MobiDB-lite"/>
    </source>
</evidence>
<reference evidence="2" key="1">
    <citation type="submission" date="2023-01" db="EMBL/GenBank/DDBJ databases">
        <title>Genome analysis of 13 Lactobacillus isolated from gut of wild boar.</title>
        <authorList>
            <person name="Papp P."/>
            <person name="Libisch B."/>
            <person name="Nagy T."/>
            <person name="Olasz F."/>
        </authorList>
    </citation>
    <scope>NUCLEOTIDE SEQUENCE</scope>
    <source>
        <strain evidence="2">F146</strain>
    </source>
</reference>
<organism evidence="2 3">
    <name type="scientific">Limosilactobacillus mucosae</name>
    <name type="common">Lactobacillus mucosae</name>
    <dbReference type="NCBI Taxonomy" id="97478"/>
    <lineage>
        <taxon>Bacteria</taxon>
        <taxon>Bacillati</taxon>
        <taxon>Bacillota</taxon>
        <taxon>Bacilli</taxon>
        <taxon>Lactobacillales</taxon>
        <taxon>Lactobacillaceae</taxon>
        <taxon>Limosilactobacillus</taxon>
    </lineage>
</organism>
<evidence type="ECO:0000313" key="3">
    <source>
        <dbReference type="Proteomes" id="UP001220670"/>
    </source>
</evidence>
<comment type="caution">
    <text evidence="2">The sequence shown here is derived from an EMBL/GenBank/DDBJ whole genome shotgun (WGS) entry which is preliminary data.</text>
</comment>
<feature type="region of interest" description="Disordered" evidence="1">
    <location>
        <begin position="40"/>
        <end position="61"/>
    </location>
</feature>
<sequence length="542" mass="63257">MTVKRQTKINHHNEQVVDAVIQGLYAAKFKAYTLGTKRPESSVSVRNTADSSQRHSQYDWNDRKRNDYVQADNNIDNYSLEDLFGSIYGYDNSHNVLDSTMPIASEDTDTFINHSFGVEAFTFNEFTLQDENLKSEIPFWPDFSICRRNSKHECFIELDNLTETLPIQTNKILSYIWYAFRHPQNAVTLVYVVNDGSVRKNSQDSFVNRSHKISSLADRILKSYIMNDNNQPVYLADLYSKADNLKVFITSESEAYLDLAQFLLDSDYTEDYQQTAQKLVDYVNQGQEWNASLLSAEHYAQADAKIKFRYRHTERNYVQPVIFGQEHGLDTIIRTHILTVEADQHPQTHNYPIIIYPRRERKLSAITLAEYAKKFPDSQVYNYKRMLLVQPLWGISNNQQLQQELRWLLRQFQDSVFNYFRYGYLFKTINSKGKTKTDFGHDYFEEPQRSYAELHQLASASDWTSSEFVEQISINEVPIGVYQVLLNRCCSQDSFNIPVIFKLPFANEKANQVQVPYTVTIDQCLFGVNSTDPKRRLLIKMY</sequence>
<evidence type="ECO:0000313" key="2">
    <source>
        <dbReference type="EMBL" id="MDC2828942.1"/>
    </source>
</evidence>
<name>A0AAJ1M887_LIMMU</name>
<dbReference type="RefSeq" id="WP_272225670.1">
    <property type="nucleotide sequence ID" value="NZ_JAQONE010000003.1"/>
</dbReference>
<proteinExistence type="predicted"/>
<gene>
    <name evidence="2" type="ORF">PO250_01150</name>
</gene>